<dbReference type="Proteomes" id="UP000280507">
    <property type="component" value="Unassembled WGS sequence"/>
</dbReference>
<dbReference type="OrthoDB" id="6708408at2"/>
<evidence type="ECO:0000313" key="2">
    <source>
        <dbReference type="EMBL" id="RNF52782.1"/>
    </source>
</evidence>
<evidence type="ECO:0000313" key="3">
    <source>
        <dbReference type="Proteomes" id="UP000280507"/>
    </source>
</evidence>
<accession>A0A3M8QAL3</accession>
<comment type="caution">
    <text evidence="2">The sequence shown here is derived from an EMBL/GenBank/DDBJ whole genome shotgun (WGS) entry which is preliminary data.</text>
</comment>
<reference evidence="2 3" key="1">
    <citation type="journal article" date="2012" name="Int. J. Syst. Evol. Microbiol.">
        <title>Marinomonas hwangdonensis sp. nov., isolated from seawater.</title>
        <authorList>
            <person name="Jung Y.T."/>
            <person name="Oh T.K."/>
            <person name="Yoon J.H."/>
        </authorList>
    </citation>
    <scope>NUCLEOTIDE SEQUENCE [LARGE SCALE GENOMIC DNA]</scope>
    <source>
        <strain evidence="2 3">HDW-15</strain>
    </source>
</reference>
<name>A0A3M8QAL3_9GAMM</name>
<feature type="signal peptide" evidence="1">
    <location>
        <begin position="1"/>
        <end position="21"/>
    </location>
</feature>
<dbReference type="EMBL" id="RIZG01000001">
    <property type="protein sequence ID" value="RNF52782.1"/>
    <property type="molecule type" value="Genomic_DNA"/>
</dbReference>
<dbReference type="RefSeq" id="WP_123094123.1">
    <property type="nucleotide sequence ID" value="NZ_RIZG01000001.1"/>
</dbReference>
<gene>
    <name evidence="2" type="ORF">EBI00_01300</name>
</gene>
<keyword evidence="3" id="KW-1185">Reference proteome</keyword>
<organism evidence="2 3">
    <name type="scientific">Marinomonas hwangdonensis</name>
    <dbReference type="NCBI Taxonomy" id="1053647"/>
    <lineage>
        <taxon>Bacteria</taxon>
        <taxon>Pseudomonadati</taxon>
        <taxon>Pseudomonadota</taxon>
        <taxon>Gammaproteobacteria</taxon>
        <taxon>Oceanospirillales</taxon>
        <taxon>Oceanospirillaceae</taxon>
        <taxon>Marinomonas</taxon>
    </lineage>
</organism>
<sequence>MKSIKTAFALSTVLLASAAHADFLGANAEAGFFDGDDGSATYASVDVQHPIPLIPNARLDVWDFESDPSGTEISHLDLTGYYGVGLLWLGIEGGITLRNLDITRGNTEESESIPMLFLSASLGIPGTGITLAAESKNISSFSDVTITDQSFKVQYQPLPIVGVEVGYRSIDQKTKVFGNYDYDGYFVGVTIDI</sequence>
<dbReference type="AlphaFoldDB" id="A0A3M8QAL3"/>
<keyword evidence="1" id="KW-0732">Signal</keyword>
<evidence type="ECO:0008006" key="4">
    <source>
        <dbReference type="Google" id="ProtNLM"/>
    </source>
</evidence>
<protein>
    <recommendedName>
        <fullName evidence="4">TIGR04219 family outer membrane beta-barrel protein</fullName>
    </recommendedName>
</protein>
<proteinExistence type="predicted"/>
<feature type="chain" id="PRO_5018202099" description="TIGR04219 family outer membrane beta-barrel protein" evidence="1">
    <location>
        <begin position="22"/>
        <end position="193"/>
    </location>
</feature>
<evidence type="ECO:0000256" key="1">
    <source>
        <dbReference type="SAM" id="SignalP"/>
    </source>
</evidence>